<dbReference type="EMBL" id="JBAMMX010000003">
    <property type="protein sequence ID" value="KAK6944585.1"/>
    <property type="molecule type" value="Genomic_DNA"/>
</dbReference>
<proteinExistence type="predicted"/>
<sequence>MDFELMGGLKSLNCTGYVAQEYQGLKANLNKLKMLLFILPPPLHQHWHFATFQFQKLDNCTIRRLLVNSRKVWLVHQLTLESFGPFISMGDVKAVLMGHDHENDFCGNLDGIWFCYGGGFGYHAYGMEGWPRIVRIIMERGFGEEYERIKTWKRIDDDKMSMTDEQVSWMNTP</sequence>
<accession>A0AAN8W238</accession>
<comment type="caution">
    <text evidence="1">The sequence shown here is derived from an EMBL/GenBank/DDBJ whole genome shotgun (WGS) entry which is preliminary data.</text>
</comment>
<dbReference type="AlphaFoldDB" id="A0AAN8W238"/>
<reference evidence="1 2" key="1">
    <citation type="submission" date="2023-12" db="EMBL/GenBank/DDBJ databases">
        <title>A high-quality genome assembly for Dillenia turbinata (Dilleniales).</title>
        <authorList>
            <person name="Chanderbali A."/>
        </authorList>
    </citation>
    <scope>NUCLEOTIDE SEQUENCE [LARGE SCALE GENOMIC DNA]</scope>
    <source>
        <strain evidence="1">LSX21</strain>
        <tissue evidence="1">Leaf</tissue>
    </source>
</reference>
<dbReference type="InterPro" id="IPR029052">
    <property type="entry name" value="Metallo-depent_PP-like"/>
</dbReference>
<dbReference type="Proteomes" id="UP001370490">
    <property type="component" value="Unassembled WGS sequence"/>
</dbReference>
<organism evidence="1 2">
    <name type="scientific">Dillenia turbinata</name>
    <dbReference type="NCBI Taxonomy" id="194707"/>
    <lineage>
        <taxon>Eukaryota</taxon>
        <taxon>Viridiplantae</taxon>
        <taxon>Streptophyta</taxon>
        <taxon>Embryophyta</taxon>
        <taxon>Tracheophyta</taxon>
        <taxon>Spermatophyta</taxon>
        <taxon>Magnoliopsida</taxon>
        <taxon>eudicotyledons</taxon>
        <taxon>Gunneridae</taxon>
        <taxon>Pentapetalae</taxon>
        <taxon>Dilleniales</taxon>
        <taxon>Dilleniaceae</taxon>
        <taxon>Dillenia</taxon>
    </lineage>
</organism>
<evidence type="ECO:0008006" key="3">
    <source>
        <dbReference type="Google" id="ProtNLM"/>
    </source>
</evidence>
<dbReference type="SUPFAM" id="SSF56300">
    <property type="entry name" value="Metallo-dependent phosphatases"/>
    <property type="match status" value="1"/>
</dbReference>
<name>A0AAN8W238_9MAGN</name>
<evidence type="ECO:0000313" key="1">
    <source>
        <dbReference type="EMBL" id="KAK6944585.1"/>
    </source>
</evidence>
<evidence type="ECO:0000313" key="2">
    <source>
        <dbReference type="Proteomes" id="UP001370490"/>
    </source>
</evidence>
<dbReference type="PANTHER" id="PTHR32440">
    <property type="entry name" value="PHOSPHATASE DCR2-RELATED-RELATED"/>
    <property type="match status" value="1"/>
</dbReference>
<keyword evidence="2" id="KW-1185">Reference proteome</keyword>
<dbReference type="GO" id="GO:0005737">
    <property type="term" value="C:cytoplasm"/>
    <property type="evidence" value="ECO:0007669"/>
    <property type="project" value="TreeGrafter"/>
</dbReference>
<gene>
    <name evidence="1" type="ORF">RJ641_025687</name>
</gene>
<dbReference type="GO" id="GO:0016788">
    <property type="term" value="F:hydrolase activity, acting on ester bonds"/>
    <property type="evidence" value="ECO:0007669"/>
    <property type="project" value="TreeGrafter"/>
</dbReference>
<dbReference type="PANTHER" id="PTHR32440:SF2">
    <property type="entry name" value="INACTIVE PURPLE ACID PHOSPHATASE 28-RELATED"/>
    <property type="match status" value="1"/>
</dbReference>
<protein>
    <recommendedName>
        <fullName evidence="3">Calcineurin-like phosphoesterase domain-containing protein</fullName>
    </recommendedName>
</protein>